<name>A0A9K3E666_HELAN</name>
<dbReference type="AlphaFoldDB" id="A0A9K3E666"/>
<organism evidence="1 2">
    <name type="scientific">Helianthus annuus</name>
    <name type="common">Common sunflower</name>
    <dbReference type="NCBI Taxonomy" id="4232"/>
    <lineage>
        <taxon>Eukaryota</taxon>
        <taxon>Viridiplantae</taxon>
        <taxon>Streptophyta</taxon>
        <taxon>Embryophyta</taxon>
        <taxon>Tracheophyta</taxon>
        <taxon>Spermatophyta</taxon>
        <taxon>Magnoliopsida</taxon>
        <taxon>eudicotyledons</taxon>
        <taxon>Gunneridae</taxon>
        <taxon>Pentapetalae</taxon>
        <taxon>asterids</taxon>
        <taxon>campanulids</taxon>
        <taxon>Asterales</taxon>
        <taxon>Asteraceae</taxon>
        <taxon>Asteroideae</taxon>
        <taxon>Heliantheae alliance</taxon>
        <taxon>Heliantheae</taxon>
        <taxon>Helianthus</taxon>
    </lineage>
</organism>
<comment type="caution">
    <text evidence="1">The sequence shown here is derived from an EMBL/GenBank/DDBJ whole genome shotgun (WGS) entry which is preliminary data.</text>
</comment>
<reference evidence="1" key="1">
    <citation type="journal article" date="2017" name="Nature">
        <title>The sunflower genome provides insights into oil metabolism, flowering and Asterid evolution.</title>
        <authorList>
            <person name="Badouin H."/>
            <person name="Gouzy J."/>
            <person name="Grassa C.J."/>
            <person name="Murat F."/>
            <person name="Staton S.E."/>
            <person name="Cottret L."/>
            <person name="Lelandais-Briere C."/>
            <person name="Owens G.L."/>
            <person name="Carrere S."/>
            <person name="Mayjonade B."/>
            <person name="Legrand L."/>
            <person name="Gill N."/>
            <person name="Kane N.C."/>
            <person name="Bowers J.E."/>
            <person name="Hubner S."/>
            <person name="Bellec A."/>
            <person name="Berard A."/>
            <person name="Berges H."/>
            <person name="Blanchet N."/>
            <person name="Boniface M.C."/>
            <person name="Brunel D."/>
            <person name="Catrice O."/>
            <person name="Chaidir N."/>
            <person name="Claudel C."/>
            <person name="Donnadieu C."/>
            <person name="Faraut T."/>
            <person name="Fievet G."/>
            <person name="Helmstetter N."/>
            <person name="King M."/>
            <person name="Knapp S.J."/>
            <person name="Lai Z."/>
            <person name="Le Paslier M.C."/>
            <person name="Lippi Y."/>
            <person name="Lorenzon L."/>
            <person name="Mandel J.R."/>
            <person name="Marage G."/>
            <person name="Marchand G."/>
            <person name="Marquand E."/>
            <person name="Bret-Mestries E."/>
            <person name="Morien E."/>
            <person name="Nambeesan S."/>
            <person name="Nguyen T."/>
            <person name="Pegot-Espagnet P."/>
            <person name="Pouilly N."/>
            <person name="Raftis F."/>
            <person name="Sallet E."/>
            <person name="Schiex T."/>
            <person name="Thomas J."/>
            <person name="Vandecasteele C."/>
            <person name="Vares D."/>
            <person name="Vear F."/>
            <person name="Vautrin S."/>
            <person name="Crespi M."/>
            <person name="Mangin B."/>
            <person name="Burke J.M."/>
            <person name="Salse J."/>
            <person name="Munos S."/>
            <person name="Vincourt P."/>
            <person name="Rieseberg L.H."/>
            <person name="Langlade N.B."/>
        </authorList>
    </citation>
    <scope>NUCLEOTIDE SEQUENCE</scope>
    <source>
        <tissue evidence="1">Leaves</tissue>
    </source>
</reference>
<dbReference type="Gramene" id="mRNA:HanXRQr2_Chr14g0628041">
    <property type="protein sequence ID" value="mRNA:HanXRQr2_Chr14g0628041"/>
    <property type="gene ID" value="HanXRQr2_Chr14g0628041"/>
</dbReference>
<proteinExistence type="predicted"/>
<dbReference type="Proteomes" id="UP000215914">
    <property type="component" value="Unassembled WGS sequence"/>
</dbReference>
<evidence type="ECO:0000313" key="1">
    <source>
        <dbReference type="EMBL" id="KAF5767722.1"/>
    </source>
</evidence>
<gene>
    <name evidence="1" type="ORF">HanXRQr2_Chr14g0628041</name>
</gene>
<protein>
    <submittedName>
        <fullName evidence="1">Uncharacterized protein</fullName>
    </submittedName>
</protein>
<accession>A0A9K3E666</accession>
<evidence type="ECO:0000313" key="2">
    <source>
        <dbReference type="Proteomes" id="UP000215914"/>
    </source>
</evidence>
<reference evidence="1" key="2">
    <citation type="submission" date="2020-06" db="EMBL/GenBank/DDBJ databases">
        <title>Helianthus annuus Genome sequencing and assembly Release 2.</title>
        <authorList>
            <person name="Gouzy J."/>
            <person name="Langlade N."/>
            <person name="Munos S."/>
        </authorList>
    </citation>
    <scope>NUCLEOTIDE SEQUENCE</scope>
    <source>
        <tissue evidence="1">Leaves</tissue>
    </source>
</reference>
<sequence>MVMSLLRGVYFDLFNFSTTSRSVATTTVKGVLLCFVKFLQLNTTCTSDGSKGGEGGCGRMMWWRKARERLNLERERERVERERTVCVHLYTSNKKINKLSKITNSPSCATHMSNLIENFNQVSAKERRV</sequence>
<keyword evidence="2" id="KW-1185">Reference proteome</keyword>
<dbReference type="EMBL" id="MNCJ02000329">
    <property type="protein sequence ID" value="KAF5767722.1"/>
    <property type="molecule type" value="Genomic_DNA"/>
</dbReference>